<dbReference type="RefSeq" id="WP_192362761.1">
    <property type="nucleotide sequence ID" value="NZ_CP119182.1"/>
</dbReference>
<dbReference type="EMBL" id="JACYXT010000010">
    <property type="protein sequence ID" value="MBD9726110.1"/>
    <property type="molecule type" value="Genomic_DNA"/>
</dbReference>
<organism evidence="1 2">
    <name type="scientific">Streptomyces caniscabiei</name>
    <dbReference type="NCBI Taxonomy" id="2746961"/>
    <lineage>
        <taxon>Bacteria</taxon>
        <taxon>Bacillati</taxon>
        <taxon>Actinomycetota</taxon>
        <taxon>Actinomycetes</taxon>
        <taxon>Kitasatosporales</taxon>
        <taxon>Streptomycetaceae</taxon>
        <taxon>Streptomyces</taxon>
    </lineage>
</organism>
<dbReference type="AlphaFoldDB" id="A0A927L4V5"/>
<gene>
    <name evidence="1" type="ORF">IHE70_23385</name>
</gene>
<dbReference type="Gene3D" id="2.60.120.200">
    <property type="match status" value="1"/>
</dbReference>
<evidence type="ECO:0000313" key="1">
    <source>
        <dbReference type="EMBL" id="MBD9726110.1"/>
    </source>
</evidence>
<sequence length="93" mass="10143">MSDDTTCADRLSWSENVLSYKATGGLQIGRARTAGAWGEYWPGAVDDVWAFQGALSDSQRYPAPTDLKRCRPVALYGRAGTGFTPAFTHQGER</sequence>
<protein>
    <submittedName>
        <fullName evidence="1">Uncharacterized protein</fullName>
    </submittedName>
</protein>
<dbReference type="GeneID" id="79935383"/>
<proteinExistence type="predicted"/>
<dbReference type="Proteomes" id="UP000661025">
    <property type="component" value="Unassembled WGS sequence"/>
</dbReference>
<comment type="caution">
    <text evidence="1">The sequence shown here is derived from an EMBL/GenBank/DDBJ whole genome shotgun (WGS) entry which is preliminary data.</text>
</comment>
<evidence type="ECO:0000313" key="2">
    <source>
        <dbReference type="Proteomes" id="UP000661025"/>
    </source>
</evidence>
<name>A0A927L4V5_9ACTN</name>
<accession>A0A927L4V5</accession>
<reference evidence="1" key="1">
    <citation type="submission" date="2020-09" db="EMBL/GenBank/DDBJ databases">
        <title>Streptomyces canutascabiei sp. nov., which causes potato common scab and is distributed across the world.</title>
        <authorList>
            <person name="Nguyen H.P."/>
            <person name="Weisberg A.J."/>
            <person name="Chang J.H."/>
            <person name="Clarke C.R."/>
        </authorList>
    </citation>
    <scope>NUCLEOTIDE SEQUENCE</scope>
    <source>
        <strain evidence="1">ID-01-6.2a</strain>
    </source>
</reference>